<evidence type="ECO:0000313" key="1">
    <source>
        <dbReference type="EMBL" id="EAV43023.1"/>
    </source>
</evidence>
<protein>
    <recommendedName>
        <fullName evidence="3">TIGR02453 family protein</fullName>
    </recommendedName>
</protein>
<accession>A0NVK8</accession>
<comment type="caution">
    <text evidence="1">The sequence shown here is derived from an EMBL/GenBank/DDBJ whole genome shotgun (WGS) entry which is preliminary data.</text>
</comment>
<dbReference type="InterPro" id="IPR012808">
    <property type="entry name" value="CHP02453"/>
</dbReference>
<dbReference type="AlphaFoldDB" id="A0NVK8"/>
<dbReference type="RefSeq" id="WP_006935900.1">
    <property type="nucleotide sequence ID" value="NZ_AAUW01000011.1"/>
</dbReference>
<reference evidence="1 2" key="1">
    <citation type="submission" date="2006-05" db="EMBL/GenBank/DDBJ databases">
        <authorList>
            <person name="King G."/>
            <person name="Ferriera S."/>
            <person name="Johnson J."/>
            <person name="Kravitz S."/>
            <person name="Beeson K."/>
            <person name="Sutton G."/>
            <person name="Rogers Y.-H."/>
            <person name="Friedman R."/>
            <person name="Frazier M."/>
            <person name="Venter J.C."/>
        </authorList>
    </citation>
    <scope>NUCLEOTIDE SEQUENCE [LARGE SCALE GENOMIC DNA]</scope>
    <source>
        <strain evidence="2">ATCC 25650 / DSM 13394 / JCM 20685 / NBRC 16684 / NCIMB 2208 / IAM 12614 / B1</strain>
    </source>
</reference>
<dbReference type="Proteomes" id="UP000004848">
    <property type="component" value="Unassembled WGS sequence"/>
</dbReference>
<dbReference type="OrthoDB" id="9794241at2"/>
<dbReference type="PIRSF" id="PIRSF028451">
    <property type="entry name" value="UCP028451"/>
    <property type="match status" value="1"/>
</dbReference>
<dbReference type="GeneID" id="68850218"/>
<dbReference type="NCBIfam" id="TIGR02453">
    <property type="entry name" value="TIGR02453 family protein"/>
    <property type="match status" value="1"/>
</dbReference>
<dbReference type="PANTHER" id="PTHR36452:SF1">
    <property type="entry name" value="DUF2461 DOMAIN-CONTAINING PROTEIN"/>
    <property type="match status" value="1"/>
</dbReference>
<organism evidence="1 2">
    <name type="scientific">Roseibium aggregatum (strain ATCC 25650 / DSM 13394 / JCM 20685 / NBRC 16684 / NCIMB 2208 / IAM 12614 / B1)</name>
    <name type="common">Stappia aggregata</name>
    <dbReference type="NCBI Taxonomy" id="384765"/>
    <lineage>
        <taxon>Bacteria</taxon>
        <taxon>Pseudomonadati</taxon>
        <taxon>Pseudomonadota</taxon>
        <taxon>Alphaproteobacteria</taxon>
        <taxon>Hyphomicrobiales</taxon>
        <taxon>Stappiaceae</taxon>
        <taxon>Roseibium</taxon>
    </lineage>
</organism>
<dbReference type="EMBL" id="AAUW01000011">
    <property type="protein sequence ID" value="EAV43023.1"/>
    <property type="molecule type" value="Genomic_DNA"/>
</dbReference>
<dbReference type="PANTHER" id="PTHR36452">
    <property type="entry name" value="CHROMOSOME 12, WHOLE GENOME SHOTGUN SEQUENCE"/>
    <property type="match status" value="1"/>
</dbReference>
<dbReference type="Pfam" id="PF09365">
    <property type="entry name" value="DUF2461"/>
    <property type="match status" value="1"/>
</dbReference>
<name>A0NVK8_ROSAI</name>
<gene>
    <name evidence="1" type="ORF">SIAM614_19406</name>
</gene>
<sequence length="227" mass="25704">MSAYGFRPETFRFLEELAVNNTRDWFEAHKTDYQRFIKEPADAVCERLADSLSRLSRHVLTSKQFRMNRDLRFSKDKTPYNTHIRMAFWPNGAAFQGKDAQPPSFFLSVESDHVRTGTGCMQFSRPVLGTYLQRLETQAGEDIERLIGQLTDAGFDLSEPDLAKPPRGFPANHPCKDLARHKGLAVWCDLQDIGAVQGPGGHKAIAEAMEPALPLWRWLMSLHAAQS</sequence>
<evidence type="ECO:0000313" key="2">
    <source>
        <dbReference type="Proteomes" id="UP000004848"/>
    </source>
</evidence>
<dbReference type="eggNOG" id="COG5587">
    <property type="taxonomic scope" value="Bacteria"/>
</dbReference>
<dbReference type="InterPro" id="IPR015996">
    <property type="entry name" value="UCP028451"/>
</dbReference>
<proteinExistence type="predicted"/>
<evidence type="ECO:0008006" key="3">
    <source>
        <dbReference type="Google" id="ProtNLM"/>
    </source>
</evidence>